<evidence type="ECO:0000313" key="7">
    <source>
        <dbReference type="EMBL" id="GAH06043.1"/>
    </source>
</evidence>
<dbReference type="GO" id="GO:0003676">
    <property type="term" value="F:nucleic acid binding"/>
    <property type="evidence" value="ECO:0007669"/>
    <property type="project" value="InterPro"/>
</dbReference>
<dbReference type="GO" id="GO:0006304">
    <property type="term" value="P:DNA modification"/>
    <property type="evidence" value="ECO:0007669"/>
    <property type="project" value="InterPro"/>
</dbReference>
<dbReference type="GO" id="GO:0032259">
    <property type="term" value="P:methylation"/>
    <property type="evidence" value="ECO:0007669"/>
    <property type="project" value="UniProtKB-KW"/>
</dbReference>
<dbReference type="InterPro" id="IPR050953">
    <property type="entry name" value="N4_N6_ade-DNA_methylase"/>
</dbReference>
<keyword evidence="3" id="KW-0808">Transferase</keyword>
<evidence type="ECO:0000256" key="2">
    <source>
        <dbReference type="ARBA" id="ARBA00022603"/>
    </source>
</evidence>
<feature type="domain" description="Type II methyltransferase M.TaqI-like" evidence="6">
    <location>
        <begin position="23"/>
        <end position="161"/>
    </location>
</feature>
<dbReference type="Pfam" id="PF07669">
    <property type="entry name" value="Eco57I"/>
    <property type="match status" value="1"/>
</dbReference>
<evidence type="ECO:0000259" key="6">
    <source>
        <dbReference type="Pfam" id="PF07669"/>
    </source>
</evidence>
<feature type="non-terminal residue" evidence="7">
    <location>
        <position position="162"/>
    </location>
</feature>
<sequence length="162" mass="18274">MKLLPADTSDISYVYYNKQILDQIYGVDINQFPAHLSVINIAAQNPKAKIDKVNIMVKDFFDIRLGVTSLSGFLSYSPKGGDTSVELPPFFDVLIGNPPYIEHELLGEKEKDLIKKVIEGEEITIKIGSSTKNKNRFRISKQSDIYVYFFIHGLKLLRSGGM</sequence>
<dbReference type="InterPro" id="IPR029063">
    <property type="entry name" value="SAM-dependent_MTases_sf"/>
</dbReference>
<dbReference type="SUPFAM" id="SSF53335">
    <property type="entry name" value="S-adenosyl-L-methionine-dependent methyltransferases"/>
    <property type="match status" value="1"/>
</dbReference>
<dbReference type="PANTHER" id="PTHR33841:SF1">
    <property type="entry name" value="DNA METHYLTRANSFERASE A"/>
    <property type="match status" value="1"/>
</dbReference>
<dbReference type="PRINTS" id="PR00507">
    <property type="entry name" value="N12N6MTFRASE"/>
</dbReference>
<dbReference type="PROSITE" id="PS00092">
    <property type="entry name" value="N6_MTASE"/>
    <property type="match status" value="1"/>
</dbReference>
<evidence type="ECO:0000256" key="5">
    <source>
        <dbReference type="ARBA" id="ARBA00047942"/>
    </source>
</evidence>
<dbReference type="AlphaFoldDB" id="X1EBK2"/>
<accession>X1EBK2</accession>
<dbReference type="PANTHER" id="PTHR33841">
    <property type="entry name" value="DNA METHYLTRANSFERASE YEEA-RELATED"/>
    <property type="match status" value="1"/>
</dbReference>
<reference evidence="7" key="1">
    <citation type="journal article" date="2014" name="Front. Microbiol.">
        <title>High frequency of phylogenetically diverse reductive dehalogenase-homologous genes in deep subseafloor sedimentary metagenomes.</title>
        <authorList>
            <person name="Kawai M."/>
            <person name="Futagami T."/>
            <person name="Toyoda A."/>
            <person name="Takaki Y."/>
            <person name="Nishi S."/>
            <person name="Hori S."/>
            <person name="Arai W."/>
            <person name="Tsubouchi T."/>
            <person name="Morono Y."/>
            <person name="Uchiyama I."/>
            <person name="Ito T."/>
            <person name="Fujiyama A."/>
            <person name="Inagaki F."/>
            <person name="Takami H."/>
        </authorList>
    </citation>
    <scope>NUCLEOTIDE SEQUENCE</scope>
    <source>
        <strain evidence="7">Expedition CK06-06</strain>
    </source>
</reference>
<keyword evidence="2" id="KW-0489">Methyltransferase</keyword>
<keyword evidence="4" id="KW-0949">S-adenosyl-L-methionine</keyword>
<evidence type="ECO:0000256" key="4">
    <source>
        <dbReference type="ARBA" id="ARBA00022691"/>
    </source>
</evidence>
<gene>
    <name evidence="7" type="ORF">S01H4_59032</name>
</gene>
<protein>
    <recommendedName>
        <fullName evidence="1">site-specific DNA-methyltransferase (adenine-specific)</fullName>
        <ecNumber evidence="1">2.1.1.72</ecNumber>
    </recommendedName>
</protein>
<dbReference type="GO" id="GO:0009007">
    <property type="term" value="F:site-specific DNA-methyltransferase (adenine-specific) activity"/>
    <property type="evidence" value="ECO:0007669"/>
    <property type="project" value="UniProtKB-EC"/>
</dbReference>
<proteinExistence type="predicted"/>
<dbReference type="InterPro" id="IPR011639">
    <property type="entry name" value="MethylTrfase_TaqI-like_dom"/>
</dbReference>
<dbReference type="Gene3D" id="3.40.50.150">
    <property type="entry name" value="Vaccinia Virus protein VP39"/>
    <property type="match status" value="1"/>
</dbReference>
<comment type="catalytic activity">
    <reaction evidence="5">
        <text>a 2'-deoxyadenosine in DNA + S-adenosyl-L-methionine = an N(6)-methyl-2'-deoxyadenosine in DNA + S-adenosyl-L-homocysteine + H(+)</text>
        <dbReference type="Rhea" id="RHEA:15197"/>
        <dbReference type="Rhea" id="RHEA-COMP:12418"/>
        <dbReference type="Rhea" id="RHEA-COMP:12419"/>
        <dbReference type="ChEBI" id="CHEBI:15378"/>
        <dbReference type="ChEBI" id="CHEBI:57856"/>
        <dbReference type="ChEBI" id="CHEBI:59789"/>
        <dbReference type="ChEBI" id="CHEBI:90615"/>
        <dbReference type="ChEBI" id="CHEBI:90616"/>
        <dbReference type="EC" id="2.1.1.72"/>
    </reaction>
</comment>
<comment type="caution">
    <text evidence="7">The sequence shown here is derived from an EMBL/GenBank/DDBJ whole genome shotgun (WGS) entry which is preliminary data.</text>
</comment>
<dbReference type="InterPro" id="IPR002052">
    <property type="entry name" value="DNA_methylase_N6_adenine_CS"/>
</dbReference>
<name>X1EBK2_9ZZZZ</name>
<dbReference type="EMBL" id="BART01034559">
    <property type="protein sequence ID" value="GAH06043.1"/>
    <property type="molecule type" value="Genomic_DNA"/>
</dbReference>
<organism evidence="7">
    <name type="scientific">marine sediment metagenome</name>
    <dbReference type="NCBI Taxonomy" id="412755"/>
    <lineage>
        <taxon>unclassified sequences</taxon>
        <taxon>metagenomes</taxon>
        <taxon>ecological metagenomes</taxon>
    </lineage>
</organism>
<evidence type="ECO:0000256" key="3">
    <source>
        <dbReference type="ARBA" id="ARBA00022679"/>
    </source>
</evidence>
<evidence type="ECO:0000256" key="1">
    <source>
        <dbReference type="ARBA" id="ARBA00011900"/>
    </source>
</evidence>
<dbReference type="EC" id="2.1.1.72" evidence="1"/>